<proteinExistence type="predicted"/>
<comment type="caution">
    <text evidence="1">The sequence shown here is derived from an EMBL/GenBank/DDBJ whole genome shotgun (WGS) entry which is preliminary data.</text>
</comment>
<gene>
    <name evidence="1" type="ORF">E3U43_022434</name>
</gene>
<keyword evidence="2" id="KW-1185">Reference proteome</keyword>
<sequence length="310" mass="33535">MFEAEEEGHVEAGHYDSVVYLRLWTGDLEGALQLATEKGELNDHLLSIAPMAGFEVWSRAVEAFVKQLCLQEQYLKAASHLLSVNKLYEAVDLLRSHKFYREAIALVKARLPADDPVLKELYTCWAAVLEKDGHFSAAAKCYLAAGANFDAAKVIARKNDISSLKAAASLARISGELALAQSLALRCAKDLAAALDWVGAQEVLSSQDNLMVHRLHLCVAELLAAMLADSQTLRFQPPVGESGSASRQHPGPSEGRVGAAVWGFTKVRKTLQRRSSSAGAEVCGESNAHRQHPPNTGPVVFIPPSDPLLC</sequence>
<evidence type="ECO:0000313" key="2">
    <source>
        <dbReference type="Proteomes" id="UP000793456"/>
    </source>
</evidence>
<organism evidence="1 2">
    <name type="scientific">Larimichthys crocea</name>
    <name type="common">Large yellow croaker</name>
    <name type="synonym">Pseudosciaena crocea</name>
    <dbReference type="NCBI Taxonomy" id="215358"/>
    <lineage>
        <taxon>Eukaryota</taxon>
        <taxon>Metazoa</taxon>
        <taxon>Chordata</taxon>
        <taxon>Craniata</taxon>
        <taxon>Vertebrata</taxon>
        <taxon>Euteleostomi</taxon>
        <taxon>Actinopterygii</taxon>
        <taxon>Neopterygii</taxon>
        <taxon>Teleostei</taxon>
        <taxon>Neoteleostei</taxon>
        <taxon>Acanthomorphata</taxon>
        <taxon>Eupercaria</taxon>
        <taxon>Sciaenidae</taxon>
        <taxon>Larimichthys</taxon>
    </lineage>
</organism>
<accession>A0ACD3R5K2</accession>
<protein>
    <submittedName>
        <fullName evidence="1">Uncharacterized protein</fullName>
    </submittedName>
</protein>
<reference evidence="1" key="1">
    <citation type="submission" date="2018-11" db="EMBL/GenBank/DDBJ databases">
        <title>The sequence and de novo assembly of Larimichthys crocea genome using PacBio and Hi-C technologies.</title>
        <authorList>
            <person name="Xu P."/>
            <person name="Chen B."/>
            <person name="Zhou Z."/>
            <person name="Ke Q."/>
            <person name="Wu Y."/>
            <person name="Bai H."/>
            <person name="Pu F."/>
        </authorList>
    </citation>
    <scope>NUCLEOTIDE SEQUENCE</scope>
    <source>
        <tissue evidence="1">Muscle</tissue>
    </source>
</reference>
<dbReference type="EMBL" id="CM011683">
    <property type="protein sequence ID" value="TMS13954.1"/>
    <property type="molecule type" value="Genomic_DNA"/>
</dbReference>
<name>A0ACD3R5K2_LARCR</name>
<dbReference type="Proteomes" id="UP000793456">
    <property type="component" value="Chromosome X"/>
</dbReference>
<evidence type="ECO:0000313" key="1">
    <source>
        <dbReference type="EMBL" id="TMS13954.1"/>
    </source>
</evidence>